<dbReference type="Proteomes" id="UP001055811">
    <property type="component" value="Linkage Group LG02"/>
</dbReference>
<accession>A0ACB9GDU1</accession>
<reference evidence="1 2" key="2">
    <citation type="journal article" date="2022" name="Mol. Ecol. Resour.">
        <title>The genomes of chicory, endive, great burdock and yacon provide insights into Asteraceae paleo-polyploidization history and plant inulin production.</title>
        <authorList>
            <person name="Fan W."/>
            <person name="Wang S."/>
            <person name="Wang H."/>
            <person name="Wang A."/>
            <person name="Jiang F."/>
            <person name="Liu H."/>
            <person name="Zhao H."/>
            <person name="Xu D."/>
            <person name="Zhang Y."/>
        </authorList>
    </citation>
    <scope>NUCLEOTIDE SEQUENCE [LARGE SCALE GENOMIC DNA]</scope>
    <source>
        <strain evidence="2">cv. Punajuju</strain>
        <tissue evidence="1">Leaves</tissue>
    </source>
</reference>
<reference evidence="2" key="1">
    <citation type="journal article" date="2022" name="Mol. Ecol. Resour.">
        <title>The genomes of chicory, endive, great burdock and yacon provide insights into Asteraceae palaeo-polyploidization history and plant inulin production.</title>
        <authorList>
            <person name="Fan W."/>
            <person name="Wang S."/>
            <person name="Wang H."/>
            <person name="Wang A."/>
            <person name="Jiang F."/>
            <person name="Liu H."/>
            <person name="Zhao H."/>
            <person name="Xu D."/>
            <person name="Zhang Y."/>
        </authorList>
    </citation>
    <scope>NUCLEOTIDE SEQUENCE [LARGE SCALE GENOMIC DNA]</scope>
    <source>
        <strain evidence="2">cv. Punajuju</strain>
    </source>
</reference>
<comment type="caution">
    <text evidence="1">The sequence shown here is derived from an EMBL/GenBank/DDBJ whole genome shotgun (WGS) entry which is preliminary data.</text>
</comment>
<protein>
    <submittedName>
        <fullName evidence="1">Uncharacterized protein</fullName>
    </submittedName>
</protein>
<gene>
    <name evidence="1" type="ORF">L2E82_11399</name>
</gene>
<keyword evidence="2" id="KW-1185">Reference proteome</keyword>
<evidence type="ECO:0000313" key="2">
    <source>
        <dbReference type="Proteomes" id="UP001055811"/>
    </source>
</evidence>
<proteinExistence type="predicted"/>
<organism evidence="1 2">
    <name type="scientific">Cichorium intybus</name>
    <name type="common">Chicory</name>
    <dbReference type="NCBI Taxonomy" id="13427"/>
    <lineage>
        <taxon>Eukaryota</taxon>
        <taxon>Viridiplantae</taxon>
        <taxon>Streptophyta</taxon>
        <taxon>Embryophyta</taxon>
        <taxon>Tracheophyta</taxon>
        <taxon>Spermatophyta</taxon>
        <taxon>Magnoliopsida</taxon>
        <taxon>eudicotyledons</taxon>
        <taxon>Gunneridae</taxon>
        <taxon>Pentapetalae</taxon>
        <taxon>asterids</taxon>
        <taxon>campanulids</taxon>
        <taxon>Asterales</taxon>
        <taxon>Asteraceae</taxon>
        <taxon>Cichorioideae</taxon>
        <taxon>Cichorieae</taxon>
        <taxon>Cichoriinae</taxon>
        <taxon>Cichorium</taxon>
    </lineage>
</organism>
<name>A0ACB9GDU1_CICIN</name>
<dbReference type="EMBL" id="CM042010">
    <property type="protein sequence ID" value="KAI3781386.1"/>
    <property type="molecule type" value="Genomic_DNA"/>
</dbReference>
<sequence length="215" mass="24194">MMAQQNSNQVYVIGSQFVAPYPIDIIVDTNSSGKFVVTDIDNKILLKVKPCNSTLHHQRLLLTADDRPILKLRDKIMSKHSRWNAFWGKSKADSDLVFSTKTPNIIQFRKSLHVFLANKTSNKDVCDFKIKGSWSKKTCTIYMGDSSTIIAQMHKMQKSKKVKSAKGRFMMTIHQNVDYAFVIALIAIVHAMKSTDDEYAEAMTTSVAQVISATA</sequence>
<evidence type="ECO:0000313" key="1">
    <source>
        <dbReference type="EMBL" id="KAI3781386.1"/>
    </source>
</evidence>